<dbReference type="Proteomes" id="UP000656042">
    <property type="component" value="Unassembled WGS sequence"/>
</dbReference>
<name>A0A8J3C8C7_9ACTN</name>
<reference evidence="1" key="1">
    <citation type="journal article" date="2014" name="Int. J. Syst. Evol. Microbiol.">
        <title>Complete genome sequence of Corynebacterium casei LMG S-19264T (=DSM 44701T), isolated from a smear-ripened cheese.</title>
        <authorList>
            <consortium name="US DOE Joint Genome Institute (JGI-PGF)"/>
            <person name="Walter F."/>
            <person name="Albersmeier A."/>
            <person name="Kalinowski J."/>
            <person name="Ruckert C."/>
        </authorList>
    </citation>
    <scope>NUCLEOTIDE SEQUENCE</scope>
    <source>
        <strain evidence="1">CGMCC 4.7299</strain>
    </source>
</reference>
<accession>A0A8J3C8C7</accession>
<reference evidence="1" key="2">
    <citation type="submission" date="2020-09" db="EMBL/GenBank/DDBJ databases">
        <authorList>
            <person name="Sun Q."/>
            <person name="Zhou Y."/>
        </authorList>
    </citation>
    <scope>NUCLEOTIDE SEQUENCE</scope>
    <source>
        <strain evidence="1">CGMCC 4.7299</strain>
    </source>
</reference>
<dbReference type="EMBL" id="BMMX01000058">
    <property type="protein sequence ID" value="GGL17872.1"/>
    <property type="molecule type" value="Genomic_DNA"/>
</dbReference>
<proteinExistence type="predicted"/>
<sequence>MPAPKNPNVTSAAAARRRIGDLTASNRLTAAGYLVLSPEDLAQLPASLRAELHRWLARADDHVPHGLPAPVVGHDRVTNVPLCEHGDDAAACQLAHRRTSDALRG</sequence>
<dbReference type="AlphaFoldDB" id="A0A8J3C8C7"/>
<protein>
    <submittedName>
        <fullName evidence="1">Uncharacterized protein</fullName>
    </submittedName>
</protein>
<organism evidence="1 2">
    <name type="scientific">Mangrovihabitans endophyticus</name>
    <dbReference type="NCBI Taxonomy" id="1751298"/>
    <lineage>
        <taxon>Bacteria</taxon>
        <taxon>Bacillati</taxon>
        <taxon>Actinomycetota</taxon>
        <taxon>Actinomycetes</taxon>
        <taxon>Micromonosporales</taxon>
        <taxon>Micromonosporaceae</taxon>
        <taxon>Mangrovihabitans</taxon>
    </lineage>
</organism>
<comment type="caution">
    <text evidence="1">The sequence shown here is derived from an EMBL/GenBank/DDBJ whole genome shotgun (WGS) entry which is preliminary data.</text>
</comment>
<evidence type="ECO:0000313" key="1">
    <source>
        <dbReference type="EMBL" id="GGL17872.1"/>
    </source>
</evidence>
<evidence type="ECO:0000313" key="2">
    <source>
        <dbReference type="Proteomes" id="UP000656042"/>
    </source>
</evidence>
<gene>
    <name evidence="1" type="ORF">GCM10012284_60660</name>
</gene>
<dbReference type="RefSeq" id="WP_189082760.1">
    <property type="nucleotide sequence ID" value="NZ_BMMX01000058.1"/>
</dbReference>
<keyword evidence="2" id="KW-1185">Reference proteome</keyword>